<evidence type="ECO:0000256" key="5">
    <source>
        <dbReference type="ARBA" id="ARBA00023125"/>
    </source>
</evidence>
<feature type="region of interest" description="Disordered" evidence="8">
    <location>
        <begin position="603"/>
        <end position="644"/>
    </location>
</feature>
<keyword evidence="2" id="KW-0479">Metal-binding</keyword>
<organism evidence="10 11">
    <name type="scientific">Xylona heveae (strain CBS 132557 / TC161)</name>
    <dbReference type="NCBI Taxonomy" id="1328760"/>
    <lineage>
        <taxon>Eukaryota</taxon>
        <taxon>Fungi</taxon>
        <taxon>Dikarya</taxon>
        <taxon>Ascomycota</taxon>
        <taxon>Pezizomycotina</taxon>
        <taxon>Xylonomycetes</taxon>
        <taxon>Xylonales</taxon>
        <taxon>Xylonaceae</taxon>
        <taxon>Xylona</taxon>
    </lineage>
</organism>
<evidence type="ECO:0000256" key="1">
    <source>
        <dbReference type="ARBA" id="ARBA00004123"/>
    </source>
</evidence>
<dbReference type="GO" id="GO:0006351">
    <property type="term" value="P:DNA-templated transcription"/>
    <property type="evidence" value="ECO:0007669"/>
    <property type="project" value="InterPro"/>
</dbReference>
<feature type="region of interest" description="Disordered" evidence="8">
    <location>
        <begin position="676"/>
        <end position="703"/>
    </location>
</feature>
<dbReference type="InterPro" id="IPR001138">
    <property type="entry name" value="Zn2Cys6_DnaBD"/>
</dbReference>
<dbReference type="OMA" id="WPVLHEK"/>
<dbReference type="AlphaFoldDB" id="A0A165JMS4"/>
<dbReference type="GO" id="GO:0043565">
    <property type="term" value="F:sequence-specific DNA binding"/>
    <property type="evidence" value="ECO:0007669"/>
    <property type="project" value="TreeGrafter"/>
</dbReference>
<keyword evidence="11" id="KW-1185">Reference proteome</keyword>
<dbReference type="InterPro" id="IPR052202">
    <property type="entry name" value="Yeast_MetPath_Reg"/>
</dbReference>
<sequence>MDASEADVAIAGSRTGPGKASRPDPQAEREGSQDSQDSITSSKVAHTLTACCRCRQRKSRCDPGLPRCGPCERTGALCEYYDTTKGKRIPRTYVIHLQDRVRALEIELARLEDEENQREGPDPETLVRGADVRLTETDESRFLGPSSGIAITRFVMELAKRNTETKSIREVVPDGKAKQVRERFAEEDLPTSKAYPLTSAVAAPTLPSRGLTDRLVTNFNSTAQYIWPTLHEPSFRRDVQAVYDDVADAYQHFVVRMVLAISMQRLDTQYAGLADSYYLAALLHLEAAVRLMNLKTLQCFALIAQYSLLTPTRTAAYFIVGLAMRLCQKLGLSEEATISVSTGSPADALETDMRRRLFWIITSMEFGLAHTLGRPSSLAIRYDHMDVKFFSELDDECVTPGGMVPGKPCWKKMIAIHFFRMRLLQAEIREKLYQRKRPEPTDDGHPWFREMQNKLENWRSANPTQDEGSGFGNDFFTGRYNTMIVFMFRPSPQIPNPSPQAAIRCYDACAYNIPMHKKQIEHRVADISWVFTQTIFMALSTMLWTISYEEVRALHPSNEVLAHCETAIEVIFLCSKRWPGAASALGLYENLVDACLKVYQSSSGVSPSMDYGSAKPSPASTQDMSDSSPRASPSSTTTASTFPTTATSYGALSPAQTSPFGYLLPIPQHSPVLKEIPEDRVPPSHPPSISAPPPNPQIHGHMPGQYPYYGNGFGPPGNPFNPASPFNALPVTDANIPWNPAFATISANGANHNNLAPGANLYADPSLLLGPMIHPQYLGTPWGGQFYTQRHDSLSQEQQTELMHHLETDQVPDFTNFVERAAQLYRAKSAH</sequence>
<dbReference type="Pfam" id="PF04082">
    <property type="entry name" value="Fungal_trans"/>
    <property type="match status" value="1"/>
</dbReference>
<dbReference type="CDD" id="cd00067">
    <property type="entry name" value="GAL4"/>
    <property type="match status" value="1"/>
</dbReference>
<dbReference type="Proteomes" id="UP000076632">
    <property type="component" value="Unassembled WGS sequence"/>
</dbReference>
<feature type="compositionally biased region" description="Low complexity" evidence="8">
    <location>
        <begin position="627"/>
        <end position="644"/>
    </location>
</feature>
<gene>
    <name evidence="10" type="ORF">L228DRAFT_12393</name>
</gene>
<dbReference type="PANTHER" id="PTHR47782">
    <property type="entry name" value="ZN(II)2CYS6 TRANSCRIPTION FACTOR (EUROFUNG)-RELATED"/>
    <property type="match status" value="1"/>
</dbReference>
<keyword evidence="5" id="KW-0238">DNA-binding</keyword>
<evidence type="ECO:0000313" key="10">
    <source>
        <dbReference type="EMBL" id="KZF26431.1"/>
    </source>
</evidence>
<dbReference type="PANTHER" id="PTHR47782:SF8">
    <property type="entry name" value="ZN(II)2CYS6 TRANSCRIPTION FACTOR (EUROFUNG)"/>
    <property type="match status" value="1"/>
</dbReference>
<evidence type="ECO:0000313" key="11">
    <source>
        <dbReference type="Proteomes" id="UP000076632"/>
    </source>
</evidence>
<dbReference type="RefSeq" id="XP_018191986.1">
    <property type="nucleotide sequence ID" value="XM_018329029.1"/>
</dbReference>
<dbReference type="GO" id="GO:0045944">
    <property type="term" value="P:positive regulation of transcription by RNA polymerase II"/>
    <property type="evidence" value="ECO:0007669"/>
    <property type="project" value="TreeGrafter"/>
</dbReference>
<dbReference type="InParanoid" id="A0A165JMS4"/>
<dbReference type="STRING" id="1328760.A0A165JMS4"/>
<keyword evidence="7" id="KW-0539">Nucleus</keyword>
<dbReference type="OrthoDB" id="5416384at2759"/>
<evidence type="ECO:0000256" key="6">
    <source>
        <dbReference type="ARBA" id="ARBA00023163"/>
    </source>
</evidence>
<protein>
    <recommendedName>
        <fullName evidence="9">Zn(2)-C6 fungal-type domain-containing protein</fullName>
    </recommendedName>
</protein>
<dbReference type="SMART" id="SM00906">
    <property type="entry name" value="Fungal_trans"/>
    <property type="match status" value="1"/>
</dbReference>
<dbReference type="Gene3D" id="4.10.240.10">
    <property type="entry name" value="Zn(2)-C6 fungal-type DNA-binding domain"/>
    <property type="match status" value="1"/>
</dbReference>
<feature type="region of interest" description="Disordered" evidence="8">
    <location>
        <begin position="1"/>
        <end position="41"/>
    </location>
</feature>
<dbReference type="EMBL" id="KV407454">
    <property type="protein sequence ID" value="KZF26431.1"/>
    <property type="molecule type" value="Genomic_DNA"/>
</dbReference>
<dbReference type="CDD" id="cd14723">
    <property type="entry name" value="ZIP_Ppr1"/>
    <property type="match status" value="1"/>
</dbReference>
<evidence type="ECO:0000256" key="7">
    <source>
        <dbReference type="ARBA" id="ARBA00023242"/>
    </source>
</evidence>
<feature type="compositionally biased region" description="Basic and acidic residues" evidence="8">
    <location>
        <begin position="21"/>
        <end position="32"/>
    </location>
</feature>
<keyword evidence="4" id="KW-0805">Transcription regulation</keyword>
<evidence type="ECO:0000256" key="2">
    <source>
        <dbReference type="ARBA" id="ARBA00022723"/>
    </source>
</evidence>
<dbReference type="SUPFAM" id="SSF57701">
    <property type="entry name" value="Zn2/Cys6 DNA-binding domain"/>
    <property type="match status" value="1"/>
</dbReference>
<name>A0A165JMS4_XYLHT</name>
<keyword evidence="6" id="KW-0804">Transcription</keyword>
<dbReference type="GO" id="GO:0005634">
    <property type="term" value="C:nucleus"/>
    <property type="evidence" value="ECO:0007669"/>
    <property type="project" value="UniProtKB-SubCell"/>
</dbReference>
<evidence type="ECO:0000256" key="3">
    <source>
        <dbReference type="ARBA" id="ARBA00022833"/>
    </source>
</evidence>
<feature type="compositionally biased region" description="Pro residues" evidence="8">
    <location>
        <begin position="683"/>
        <end position="696"/>
    </location>
</feature>
<dbReference type="PROSITE" id="PS50048">
    <property type="entry name" value="ZN2_CY6_FUNGAL_2"/>
    <property type="match status" value="1"/>
</dbReference>
<dbReference type="GO" id="GO:0000981">
    <property type="term" value="F:DNA-binding transcription factor activity, RNA polymerase II-specific"/>
    <property type="evidence" value="ECO:0007669"/>
    <property type="project" value="InterPro"/>
</dbReference>
<dbReference type="SMART" id="SM00066">
    <property type="entry name" value="GAL4"/>
    <property type="match status" value="1"/>
</dbReference>
<accession>A0A165JMS4</accession>
<dbReference type="Pfam" id="PF00172">
    <property type="entry name" value="Zn_clus"/>
    <property type="match status" value="1"/>
</dbReference>
<keyword evidence="3" id="KW-0862">Zinc</keyword>
<dbReference type="GeneID" id="28894166"/>
<dbReference type="CDD" id="cd12148">
    <property type="entry name" value="fungal_TF_MHR"/>
    <property type="match status" value="1"/>
</dbReference>
<dbReference type="InterPro" id="IPR036864">
    <property type="entry name" value="Zn2-C6_fun-type_DNA-bd_sf"/>
</dbReference>
<dbReference type="PROSITE" id="PS00463">
    <property type="entry name" value="ZN2_CY6_FUNGAL_1"/>
    <property type="match status" value="1"/>
</dbReference>
<proteinExistence type="predicted"/>
<evidence type="ECO:0000256" key="8">
    <source>
        <dbReference type="SAM" id="MobiDB-lite"/>
    </source>
</evidence>
<dbReference type="GO" id="GO:0008270">
    <property type="term" value="F:zinc ion binding"/>
    <property type="evidence" value="ECO:0007669"/>
    <property type="project" value="InterPro"/>
</dbReference>
<evidence type="ECO:0000256" key="4">
    <source>
        <dbReference type="ARBA" id="ARBA00023015"/>
    </source>
</evidence>
<feature type="domain" description="Zn(2)-C6 fungal-type" evidence="9">
    <location>
        <begin position="50"/>
        <end position="80"/>
    </location>
</feature>
<dbReference type="InterPro" id="IPR007219">
    <property type="entry name" value="XnlR_reg_dom"/>
</dbReference>
<evidence type="ECO:0000259" key="9">
    <source>
        <dbReference type="PROSITE" id="PS50048"/>
    </source>
</evidence>
<comment type="subcellular location">
    <subcellularLocation>
        <location evidence="1">Nucleus</location>
    </subcellularLocation>
</comment>
<reference evidence="10 11" key="1">
    <citation type="journal article" date="2016" name="Fungal Biol.">
        <title>The genome of Xylona heveae provides a window into fungal endophytism.</title>
        <authorList>
            <person name="Gazis R."/>
            <person name="Kuo A."/>
            <person name="Riley R."/>
            <person name="LaButti K."/>
            <person name="Lipzen A."/>
            <person name="Lin J."/>
            <person name="Amirebrahimi M."/>
            <person name="Hesse C.N."/>
            <person name="Spatafora J.W."/>
            <person name="Henrissat B."/>
            <person name="Hainaut M."/>
            <person name="Grigoriev I.V."/>
            <person name="Hibbett D.S."/>
        </authorList>
    </citation>
    <scope>NUCLEOTIDE SEQUENCE [LARGE SCALE GENOMIC DNA]</scope>
    <source>
        <strain evidence="10 11">TC161</strain>
    </source>
</reference>